<sequence>MRLYSLLIISTLVVLGIADGDDDNKNYNVTNRPFPKGFKFGVATAAYQIEGAWNIDGKGPQMWDDFFHETPSRAFDGSNGDIAVDSYHLYKEDIRCMEEVGVDYYRLSLSWARILPDGTTDNINQLGVDYYIKVFEALEAKGIKTMVTIYHWDLPSALHSKGGWLNPDIINWFADYAELCYKLFGKYADSWITINEPKQICHGGYGIGAYAPGIVSNGIKDYICAKNVLLAHAKAWRIWDEKYRKVYGAKNTLVIDSDWYEPSTNSKEDAIASDTKLQFVHGMYGNPVVNGNWPDVMIKNVADLSRKQGFNESRLPAFTEEEQKLLKGRIQPIMLTLKITSCIIAGTYDFFALNHYTTYMVKARTQEILTVSWDDDSKVDIYQKSEDIWKPAAIDWFRIVPWGFGKLLRWMRKTYGNIEIVITENGVSDKTGILKDQTRIDFLRNYMSHMLDAIHEADVNVTAYTLWTIMDNFEWTLGYIGKSGLYYVNRTDPALPRIPKDSAKYYSKIIKTKCLIDDCLNE</sequence>
<dbReference type="FunFam" id="3.20.20.80:FF:000013">
    <property type="entry name" value="lactase-phlorizin hydrolase"/>
    <property type="match status" value="1"/>
</dbReference>
<evidence type="ECO:0000256" key="2">
    <source>
        <dbReference type="ARBA" id="ARBA00011738"/>
    </source>
</evidence>
<evidence type="ECO:0000256" key="4">
    <source>
        <dbReference type="ARBA" id="ARBA00022801"/>
    </source>
</evidence>
<evidence type="ECO:0000313" key="12">
    <source>
        <dbReference type="Proteomes" id="UP001153712"/>
    </source>
</evidence>
<name>A0A9N9TL78_PHYSR</name>
<evidence type="ECO:0000313" key="11">
    <source>
        <dbReference type="EMBL" id="CAG9860850.1"/>
    </source>
</evidence>
<dbReference type="Pfam" id="PF00232">
    <property type="entry name" value="Glyco_hydro_1"/>
    <property type="match status" value="1"/>
</dbReference>
<dbReference type="PRINTS" id="PR00131">
    <property type="entry name" value="GLHYDRLASE1"/>
</dbReference>
<dbReference type="PANTHER" id="PTHR10353">
    <property type="entry name" value="GLYCOSYL HYDROLASE"/>
    <property type="match status" value="1"/>
</dbReference>
<evidence type="ECO:0000256" key="8">
    <source>
        <dbReference type="RuleBase" id="RU003690"/>
    </source>
</evidence>
<dbReference type="PROSITE" id="PS00572">
    <property type="entry name" value="GLYCOSYL_HYDROL_F1_1"/>
    <property type="match status" value="1"/>
</dbReference>
<keyword evidence="5" id="KW-0325">Glycoprotein</keyword>
<protein>
    <recommendedName>
        <fullName evidence="3">beta-glucosidase</fullName>
        <ecNumber evidence="3">3.2.1.21</ecNumber>
    </recommendedName>
</protein>
<proteinExistence type="inferred from homology"/>
<dbReference type="InterPro" id="IPR017853">
    <property type="entry name" value="GH"/>
</dbReference>
<evidence type="ECO:0000256" key="7">
    <source>
        <dbReference type="PROSITE-ProRule" id="PRU10055"/>
    </source>
</evidence>
<reference evidence="11" key="1">
    <citation type="submission" date="2022-01" db="EMBL/GenBank/DDBJ databases">
        <authorList>
            <person name="King R."/>
        </authorList>
    </citation>
    <scope>NUCLEOTIDE SEQUENCE</scope>
</reference>
<dbReference type="OrthoDB" id="65569at2759"/>
<evidence type="ECO:0000256" key="3">
    <source>
        <dbReference type="ARBA" id="ARBA00012744"/>
    </source>
</evidence>
<dbReference type="InterPro" id="IPR018120">
    <property type="entry name" value="Glyco_hydro_1_AS"/>
</dbReference>
<dbReference type="Proteomes" id="UP001153712">
    <property type="component" value="Chromosome 3"/>
</dbReference>
<gene>
    <name evidence="11" type="ORF">PHYEVI_LOCUS7198</name>
</gene>
<feature type="chain" id="PRO_5040171099" description="beta-glucosidase" evidence="10">
    <location>
        <begin position="19"/>
        <end position="522"/>
    </location>
</feature>
<organism evidence="11 12">
    <name type="scientific">Phyllotreta striolata</name>
    <name type="common">Striped flea beetle</name>
    <name type="synonym">Crioceris striolata</name>
    <dbReference type="NCBI Taxonomy" id="444603"/>
    <lineage>
        <taxon>Eukaryota</taxon>
        <taxon>Metazoa</taxon>
        <taxon>Ecdysozoa</taxon>
        <taxon>Arthropoda</taxon>
        <taxon>Hexapoda</taxon>
        <taxon>Insecta</taxon>
        <taxon>Pterygota</taxon>
        <taxon>Neoptera</taxon>
        <taxon>Endopterygota</taxon>
        <taxon>Coleoptera</taxon>
        <taxon>Polyphaga</taxon>
        <taxon>Cucujiformia</taxon>
        <taxon>Chrysomeloidea</taxon>
        <taxon>Chrysomelidae</taxon>
        <taxon>Galerucinae</taxon>
        <taxon>Alticini</taxon>
        <taxon>Phyllotreta</taxon>
    </lineage>
</organism>
<evidence type="ECO:0000256" key="6">
    <source>
        <dbReference type="ARBA" id="ARBA00023295"/>
    </source>
</evidence>
<dbReference type="InterPro" id="IPR001360">
    <property type="entry name" value="Glyco_hydro_1"/>
</dbReference>
<dbReference type="PROSITE" id="PS00653">
    <property type="entry name" value="GLYCOSYL_HYDROL_F1_2"/>
    <property type="match status" value="1"/>
</dbReference>
<dbReference type="PANTHER" id="PTHR10353:SF36">
    <property type="entry name" value="LP05116P"/>
    <property type="match status" value="1"/>
</dbReference>
<keyword evidence="4 9" id="KW-0378">Hydrolase</keyword>
<feature type="active site" description="Nucleophile" evidence="7">
    <location>
        <position position="424"/>
    </location>
</feature>
<evidence type="ECO:0000256" key="5">
    <source>
        <dbReference type="ARBA" id="ARBA00023180"/>
    </source>
</evidence>
<keyword evidence="6 9" id="KW-0326">Glycosidase</keyword>
<keyword evidence="10" id="KW-0732">Signal</keyword>
<keyword evidence="12" id="KW-1185">Reference proteome</keyword>
<comment type="similarity">
    <text evidence="1 8">Belongs to the glycosyl hydrolase 1 family.</text>
</comment>
<feature type="signal peptide" evidence="10">
    <location>
        <begin position="1"/>
        <end position="18"/>
    </location>
</feature>
<accession>A0A9N9TL78</accession>
<dbReference type="InterPro" id="IPR033132">
    <property type="entry name" value="GH_1_N_CS"/>
</dbReference>
<evidence type="ECO:0000256" key="9">
    <source>
        <dbReference type="RuleBase" id="RU004468"/>
    </source>
</evidence>
<dbReference type="GO" id="GO:0005975">
    <property type="term" value="P:carbohydrate metabolic process"/>
    <property type="evidence" value="ECO:0007669"/>
    <property type="project" value="InterPro"/>
</dbReference>
<evidence type="ECO:0000256" key="1">
    <source>
        <dbReference type="ARBA" id="ARBA00010838"/>
    </source>
</evidence>
<dbReference type="EMBL" id="OU900096">
    <property type="protein sequence ID" value="CAG9860850.1"/>
    <property type="molecule type" value="Genomic_DNA"/>
</dbReference>
<dbReference type="Gene3D" id="3.20.20.80">
    <property type="entry name" value="Glycosidases"/>
    <property type="match status" value="1"/>
</dbReference>
<dbReference type="GO" id="GO:0008422">
    <property type="term" value="F:beta-glucosidase activity"/>
    <property type="evidence" value="ECO:0007669"/>
    <property type="project" value="TreeGrafter"/>
</dbReference>
<comment type="subunit">
    <text evidence="2">Homodimer.</text>
</comment>
<dbReference type="EC" id="3.2.1.21" evidence="3"/>
<dbReference type="AlphaFoldDB" id="A0A9N9TL78"/>
<dbReference type="SUPFAM" id="SSF51445">
    <property type="entry name" value="(Trans)glycosidases"/>
    <property type="match status" value="1"/>
</dbReference>
<evidence type="ECO:0000256" key="10">
    <source>
        <dbReference type="SAM" id="SignalP"/>
    </source>
</evidence>